<gene>
    <name evidence="1" type="ORF">PXEA_LOCUS509</name>
</gene>
<evidence type="ECO:0000313" key="1">
    <source>
        <dbReference type="EMBL" id="VEL07069.1"/>
    </source>
</evidence>
<sequence length="66" mass="7276">MLLKRVSQQPLFLHRLANVAAAHKNHGLAVWNSDAQESAILGPGYVIFENLGPELPMPRHPPLSLL</sequence>
<dbReference type="Proteomes" id="UP000784294">
    <property type="component" value="Unassembled WGS sequence"/>
</dbReference>
<evidence type="ECO:0000313" key="2">
    <source>
        <dbReference type="Proteomes" id="UP000784294"/>
    </source>
</evidence>
<keyword evidence="2" id="KW-1185">Reference proteome</keyword>
<protein>
    <submittedName>
        <fullName evidence="1">Uncharacterized protein</fullName>
    </submittedName>
</protein>
<dbReference type="AlphaFoldDB" id="A0A448WAH6"/>
<comment type="caution">
    <text evidence="1">The sequence shown here is derived from an EMBL/GenBank/DDBJ whole genome shotgun (WGS) entry which is preliminary data.</text>
</comment>
<proteinExistence type="predicted"/>
<organism evidence="1 2">
    <name type="scientific">Protopolystoma xenopodis</name>
    <dbReference type="NCBI Taxonomy" id="117903"/>
    <lineage>
        <taxon>Eukaryota</taxon>
        <taxon>Metazoa</taxon>
        <taxon>Spiralia</taxon>
        <taxon>Lophotrochozoa</taxon>
        <taxon>Platyhelminthes</taxon>
        <taxon>Monogenea</taxon>
        <taxon>Polyopisthocotylea</taxon>
        <taxon>Polystomatidea</taxon>
        <taxon>Polystomatidae</taxon>
        <taxon>Protopolystoma</taxon>
    </lineage>
</organism>
<name>A0A448WAH6_9PLAT</name>
<dbReference type="EMBL" id="CAAALY010000952">
    <property type="protein sequence ID" value="VEL07069.1"/>
    <property type="molecule type" value="Genomic_DNA"/>
</dbReference>
<reference evidence="1" key="1">
    <citation type="submission" date="2018-11" db="EMBL/GenBank/DDBJ databases">
        <authorList>
            <consortium name="Pathogen Informatics"/>
        </authorList>
    </citation>
    <scope>NUCLEOTIDE SEQUENCE</scope>
</reference>
<accession>A0A448WAH6</accession>